<evidence type="ECO:0000313" key="3">
    <source>
        <dbReference type="WBParaSite" id="L893_g1223.t1"/>
    </source>
</evidence>
<evidence type="ECO:0000313" key="2">
    <source>
        <dbReference type="Proteomes" id="UP000095287"/>
    </source>
</evidence>
<protein>
    <submittedName>
        <fullName evidence="3">Serpentine Receptor, class T</fullName>
    </submittedName>
</protein>
<feature type="transmembrane region" description="Helical" evidence="1">
    <location>
        <begin position="88"/>
        <end position="109"/>
    </location>
</feature>
<keyword evidence="2" id="KW-1185">Reference proteome</keyword>
<evidence type="ECO:0000256" key="1">
    <source>
        <dbReference type="SAM" id="Phobius"/>
    </source>
</evidence>
<dbReference type="Proteomes" id="UP000095287">
    <property type="component" value="Unplaced"/>
</dbReference>
<dbReference type="WBParaSite" id="L893_g1223.t1">
    <property type="protein sequence ID" value="L893_g1223.t1"/>
    <property type="gene ID" value="L893_g1223"/>
</dbReference>
<feature type="transmembrane region" description="Helical" evidence="1">
    <location>
        <begin position="38"/>
        <end position="61"/>
    </location>
</feature>
<keyword evidence="1" id="KW-0472">Membrane</keyword>
<sequence length="250" mass="28436">MVNRTFVGLLYISLAVPGLVCSVFSLKAISVHKVITVAAISGLYFCILLLNNVLAINRLLINCFPFMTQPDKIYLVSPVSVADSDEPVFIQLFSSVCWLVALIQFLFYLTPGAGLRFSLETFDWKYFDSDVNAVFQQIEPVISLGSTLFDMVCYSSIIAFMLRNKSQHRLERHSSLELRLVIISVISFAYQLAMIIPFQFGSYFIPDTPAAHLFYATSWLFFPAFHQIVLLVLNRDLRRRVMKDFVTSVN</sequence>
<reference evidence="3" key="1">
    <citation type="submission" date="2016-11" db="UniProtKB">
        <authorList>
            <consortium name="WormBaseParasite"/>
        </authorList>
    </citation>
    <scope>IDENTIFICATION</scope>
</reference>
<keyword evidence="1" id="KW-0812">Transmembrane</keyword>
<feature type="transmembrane region" description="Helical" evidence="1">
    <location>
        <begin position="6"/>
        <end position="26"/>
    </location>
</feature>
<name>A0A1I7Y3H5_9BILA</name>
<feature type="transmembrane region" description="Helical" evidence="1">
    <location>
        <begin position="178"/>
        <end position="200"/>
    </location>
</feature>
<dbReference type="AlphaFoldDB" id="A0A1I7Y3H5"/>
<accession>A0A1I7Y3H5</accession>
<keyword evidence="1" id="KW-1133">Transmembrane helix</keyword>
<proteinExistence type="predicted"/>
<feature type="transmembrane region" description="Helical" evidence="1">
    <location>
        <begin position="212"/>
        <end position="233"/>
    </location>
</feature>
<organism evidence="2 3">
    <name type="scientific">Steinernema glaseri</name>
    <dbReference type="NCBI Taxonomy" id="37863"/>
    <lineage>
        <taxon>Eukaryota</taxon>
        <taxon>Metazoa</taxon>
        <taxon>Ecdysozoa</taxon>
        <taxon>Nematoda</taxon>
        <taxon>Chromadorea</taxon>
        <taxon>Rhabditida</taxon>
        <taxon>Tylenchina</taxon>
        <taxon>Panagrolaimomorpha</taxon>
        <taxon>Strongyloidoidea</taxon>
        <taxon>Steinernematidae</taxon>
        <taxon>Steinernema</taxon>
    </lineage>
</organism>
<dbReference type="InterPro" id="IPR019426">
    <property type="entry name" value="7TM_GPCR_serpentine_rcpt_Srv"/>
</dbReference>
<dbReference type="Pfam" id="PF10323">
    <property type="entry name" value="7TM_GPCR_Srv"/>
    <property type="match status" value="1"/>
</dbReference>